<sequence length="384" mass="43600">MALGLVMELRPTHFSFGNHFFEYGWLGLSERDEFPRRLAASYRFVCVPYFRRVWVVQELSAARPPHIICGKDFVVEWQSLDHATWGLLDILYSDKNLVEKIYAADPDLEDVPPGELSFARRPFHLRNLRQGILDVIALYRDFQSTVPQDKGFALINLATDMDRMGFTPDHTKGLAQTRLEFALAVAKKSVSSDITCAAEPVVADGLIVPSWCPDWSTPPTTVSNMIRRIYVPDHFDEIHAPYRWTNPRFSFNGSILDCAGIILDTVRHIGPFDPSETILGEQPIWKDWMEMAAGALQTVEDAALLILEQRFQARFWGMLSGSSEGGTHELRTRVPGWSGEQDALTKNKGRDVYVVVTNGRCSLLKMGSWDLLRIKLRGVRRLLF</sequence>
<reference evidence="2" key="1">
    <citation type="submission" date="2016-03" db="EMBL/GenBank/DDBJ databases">
        <authorList>
            <person name="Guldener U."/>
        </authorList>
    </citation>
    <scope>NUCLEOTIDE SEQUENCE [LARGE SCALE GENOMIC DNA]</scope>
</reference>
<organism evidence="1 2">
    <name type="scientific">Rhynchosporium secalis</name>
    <name type="common">Barley scald fungus</name>
    <dbReference type="NCBI Taxonomy" id="38038"/>
    <lineage>
        <taxon>Eukaryota</taxon>
        <taxon>Fungi</taxon>
        <taxon>Dikarya</taxon>
        <taxon>Ascomycota</taxon>
        <taxon>Pezizomycotina</taxon>
        <taxon>Leotiomycetes</taxon>
        <taxon>Helotiales</taxon>
        <taxon>Ploettnerulaceae</taxon>
        <taxon>Rhynchosporium</taxon>
    </lineage>
</organism>
<protein>
    <recommendedName>
        <fullName evidence="3">Heterokaryon incompatibility domain-containing protein</fullName>
    </recommendedName>
</protein>
<evidence type="ECO:0000313" key="1">
    <source>
        <dbReference type="EMBL" id="CZT45681.1"/>
    </source>
</evidence>
<gene>
    <name evidence="1" type="ORF">RSE6_06012</name>
</gene>
<name>A0A1E1M9A0_RHYSE</name>
<evidence type="ECO:0000313" key="2">
    <source>
        <dbReference type="Proteomes" id="UP000177625"/>
    </source>
</evidence>
<proteinExistence type="predicted"/>
<dbReference type="Proteomes" id="UP000177625">
    <property type="component" value="Unassembled WGS sequence"/>
</dbReference>
<dbReference type="EMBL" id="FJVC01000219">
    <property type="protein sequence ID" value="CZT45681.1"/>
    <property type="molecule type" value="Genomic_DNA"/>
</dbReference>
<evidence type="ECO:0008006" key="3">
    <source>
        <dbReference type="Google" id="ProtNLM"/>
    </source>
</evidence>
<accession>A0A1E1M9A0</accession>
<dbReference type="PANTHER" id="PTHR24148:SF64">
    <property type="entry name" value="HETEROKARYON INCOMPATIBILITY DOMAIN-CONTAINING PROTEIN"/>
    <property type="match status" value="1"/>
</dbReference>
<dbReference type="InterPro" id="IPR052895">
    <property type="entry name" value="HetReg/Transcr_Mod"/>
</dbReference>
<keyword evidence="2" id="KW-1185">Reference proteome</keyword>
<dbReference type="AlphaFoldDB" id="A0A1E1M9A0"/>
<dbReference type="PANTHER" id="PTHR24148">
    <property type="entry name" value="ANKYRIN REPEAT DOMAIN-CONTAINING PROTEIN 39 HOMOLOG-RELATED"/>
    <property type="match status" value="1"/>
</dbReference>